<feature type="non-terminal residue" evidence="1">
    <location>
        <position position="65"/>
    </location>
</feature>
<comment type="caution">
    <text evidence="1">The sequence shown here is derived from an EMBL/GenBank/DDBJ whole genome shotgun (WGS) entry which is preliminary data.</text>
</comment>
<feature type="non-terminal residue" evidence="1">
    <location>
        <position position="1"/>
    </location>
</feature>
<gene>
    <name evidence="1" type="ORF">KUCAC02_001064</name>
</gene>
<keyword evidence="2" id="KW-1185">Reference proteome</keyword>
<reference evidence="1" key="1">
    <citation type="submission" date="2022-05" db="EMBL/GenBank/DDBJ databases">
        <title>Chromosome-level genome of Chaenocephalus aceratus.</title>
        <authorList>
            <person name="Park H."/>
        </authorList>
    </citation>
    <scope>NUCLEOTIDE SEQUENCE</scope>
    <source>
        <strain evidence="1">KU_202001</strain>
    </source>
</reference>
<name>A0ACB9XXP8_CHAAC</name>
<evidence type="ECO:0000313" key="1">
    <source>
        <dbReference type="EMBL" id="KAI4831525.1"/>
    </source>
</evidence>
<evidence type="ECO:0000313" key="2">
    <source>
        <dbReference type="Proteomes" id="UP001057452"/>
    </source>
</evidence>
<organism evidence="1 2">
    <name type="scientific">Chaenocephalus aceratus</name>
    <name type="common">Blackfin icefish</name>
    <name type="synonym">Chaenichthys aceratus</name>
    <dbReference type="NCBI Taxonomy" id="36190"/>
    <lineage>
        <taxon>Eukaryota</taxon>
        <taxon>Metazoa</taxon>
        <taxon>Chordata</taxon>
        <taxon>Craniata</taxon>
        <taxon>Vertebrata</taxon>
        <taxon>Euteleostomi</taxon>
        <taxon>Actinopterygii</taxon>
        <taxon>Neopterygii</taxon>
        <taxon>Teleostei</taxon>
        <taxon>Neoteleostei</taxon>
        <taxon>Acanthomorphata</taxon>
        <taxon>Eupercaria</taxon>
        <taxon>Perciformes</taxon>
        <taxon>Notothenioidei</taxon>
        <taxon>Channichthyidae</taxon>
        <taxon>Chaenocephalus</taxon>
    </lineage>
</organism>
<dbReference type="Proteomes" id="UP001057452">
    <property type="component" value="Chromosome 2"/>
</dbReference>
<dbReference type="EMBL" id="CM043786">
    <property type="protein sequence ID" value="KAI4831525.1"/>
    <property type="molecule type" value="Genomic_DNA"/>
</dbReference>
<accession>A0ACB9XXP8</accession>
<proteinExistence type="predicted"/>
<protein>
    <submittedName>
        <fullName evidence="1">Uncharacterized protein</fullName>
    </submittedName>
</protein>
<sequence length="65" mass="7023">ISLDVQLSEISLPLCAQETAWGHGGGLQASRRHLKFSAVVGYSLSPHGTHFWLQSSSVRAFLLSS</sequence>